<dbReference type="InterPro" id="IPR005618">
    <property type="entry name" value="OMPW"/>
</dbReference>
<dbReference type="EMBL" id="BAABFL010000466">
    <property type="protein sequence ID" value="GAA4651949.1"/>
    <property type="molecule type" value="Genomic_DNA"/>
</dbReference>
<organism evidence="2 3">
    <name type="scientific">Kistimonas scapharcae</name>
    <dbReference type="NCBI Taxonomy" id="1036133"/>
    <lineage>
        <taxon>Bacteria</taxon>
        <taxon>Pseudomonadati</taxon>
        <taxon>Pseudomonadota</taxon>
        <taxon>Gammaproteobacteria</taxon>
        <taxon>Oceanospirillales</taxon>
        <taxon>Endozoicomonadaceae</taxon>
        <taxon>Kistimonas</taxon>
    </lineage>
</organism>
<sequence>MKLEGSSVKKLPVAAAVMAVVAALSGPAMAYQAGDVIVRAGAATVDPDVDSGKLKANGAVVNPADPTTVDVDSDTQLGLSMTYMLDDKFGIELLAATPFQHTIKTKGGLASLGKLADVKHLPPTLTLQYYPMDSSSAFQPYVGLGLNYTTFFDEEFKGSNKTAFRGLELKDSWGLAAQLGADYRIDDNWSVNAAVWYVDIDTEAKFKSADGTTKYKVDVELDPMVYMVGVAYKF</sequence>
<keyword evidence="3" id="KW-1185">Reference proteome</keyword>
<feature type="chain" id="PRO_5045118565" evidence="1">
    <location>
        <begin position="31"/>
        <end position="234"/>
    </location>
</feature>
<proteinExistence type="predicted"/>
<evidence type="ECO:0000313" key="2">
    <source>
        <dbReference type="EMBL" id="GAA4651949.1"/>
    </source>
</evidence>
<reference evidence="3" key="1">
    <citation type="journal article" date="2019" name="Int. J. Syst. Evol. Microbiol.">
        <title>The Global Catalogue of Microorganisms (GCM) 10K type strain sequencing project: providing services to taxonomists for standard genome sequencing and annotation.</title>
        <authorList>
            <consortium name="The Broad Institute Genomics Platform"/>
            <consortium name="The Broad Institute Genome Sequencing Center for Infectious Disease"/>
            <person name="Wu L."/>
            <person name="Ma J."/>
        </authorList>
    </citation>
    <scope>NUCLEOTIDE SEQUENCE [LARGE SCALE GENOMIC DNA]</scope>
    <source>
        <strain evidence="3">JCM 17805</strain>
    </source>
</reference>
<accession>A0ABP8V8U3</accession>
<dbReference type="PANTHER" id="PTHR36920:SF1">
    <property type="entry name" value="OUTER MEMBRANE PROTEIN W"/>
    <property type="match status" value="1"/>
</dbReference>
<evidence type="ECO:0000256" key="1">
    <source>
        <dbReference type="SAM" id="SignalP"/>
    </source>
</evidence>
<dbReference type="SUPFAM" id="SSF56925">
    <property type="entry name" value="OMPA-like"/>
    <property type="match status" value="1"/>
</dbReference>
<dbReference type="PANTHER" id="PTHR36920">
    <property type="match status" value="1"/>
</dbReference>
<gene>
    <name evidence="2" type="ORF">GCM10023116_42330</name>
</gene>
<evidence type="ECO:0000313" key="3">
    <source>
        <dbReference type="Proteomes" id="UP001500604"/>
    </source>
</evidence>
<keyword evidence="1" id="KW-0732">Signal</keyword>
<name>A0ABP8V8U3_9GAMM</name>
<protein>
    <submittedName>
        <fullName evidence="2">Outer membrane beta-barrel protein</fullName>
    </submittedName>
</protein>
<dbReference type="RefSeq" id="WP_345198423.1">
    <property type="nucleotide sequence ID" value="NZ_BAABFL010000466.1"/>
</dbReference>
<feature type="signal peptide" evidence="1">
    <location>
        <begin position="1"/>
        <end position="30"/>
    </location>
</feature>
<dbReference type="InterPro" id="IPR011250">
    <property type="entry name" value="OMP/PagP_B-barrel"/>
</dbReference>
<comment type="caution">
    <text evidence="2">The sequence shown here is derived from an EMBL/GenBank/DDBJ whole genome shotgun (WGS) entry which is preliminary data.</text>
</comment>
<dbReference type="Gene3D" id="2.40.160.20">
    <property type="match status" value="1"/>
</dbReference>
<dbReference type="Proteomes" id="UP001500604">
    <property type="component" value="Unassembled WGS sequence"/>
</dbReference>
<dbReference type="Pfam" id="PF03922">
    <property type="entry name" value="OmpW"/>
    <property type="match status" value="1"/>
</dbReference>